<dbReference type="AlphaFoldDB" id="A0A072UU92"/>
<dbReference type="HOGENOM" id="CLU_070927_0_0_1"/>
<dbReference type="PANTHER" id="PTHR46136">
    <property type="entry name" value="TRANSCRIPTION FACTOR GTE8"/>
    <property type="match status" value="1"/>
</dbReference>
<evidence type="ECO:0000313" key="5">
    <source>
        <dbReference type="EnsemblPlants" id="KEH33217"/>
    </source>
</evidence>
<dbReference type="STRING" id="3880.A0A072UU92"/>
<dbReference type="SUPFAM" id="SSF47370">
    <property type="entry name" value="Bromodomain"/>
    <property type="match status" value="1"/>
</dbReference>
<gene>
    <name evidence="4" type="ordered locus">MTR_3g028570</name>
</gene>
<reference evidence="4 6" key="1">
    <citation type="journal article" date="2011" name="Nature">
        <title>The Medicago genome provides insight into the evolution of rhizobial symbioses.</title>
        <authorList>
            <person name="Young N.D."/>
            <person name="Debelle F."/>
            <person name="Oldroyd G.E."/>
            <person name="Geurts R."/>
            <person name="Cannon S.B."/>
            <person name="Udvardi M.K."/>
            <person name="Benedito V.A."/>
            <person name="Mayer K.F."/>
            <person name="Gouzy J."/>
            <person name="Schoof H."/>
            <person name="Van de Peer Y."/>
            <person name="Proost S."/>
            <person name="Cook D.R."/>
            <person name="Meyers B.C."/>
            <person name="Spannagl M."/>
            <person name="Cheung F."/>
            <person name="De Mita S."/>
            <person name="Krishnakumar V."/>
            <person name="Gundlach H."/>
            <person name="Zhou S."/>
            <person name="Mudge J."/>
            <person name="Bharti A.K."/>
            <person name="Murray J.D."/>
            <person name="Naoumkina M.A."/>
            <person name="Rosen B."/>
            <person name="Silverstein K.A."/>
            <person name="Tang H."/>
            <person name="Rombauts S."/>
            <person name="Zhao P.X."/>
            <person name="Zhou P."/>
            <person name="Barbe V."/>
            <person name="Bardou P."/>
            <person name="Bechner M."/>
            <person name="Bellec A."/>
            <person name="Berger A."/>
            <person name="Berges H."/>
            <person name="Bidwell S."/>
            <person name="Bisseling T."/>
            <person name="Choisne N."/>
            <person name="Couloux A."/>
            <person name="Denny R."/>
            <person name="Deshpande S."/>
            <person name="Dai X."/>
            <person name="Doyle J.J."/>
            <person name="Dudez A.M."/>
            <person name="Farmer A.D."/>
            <person name="Fouteau S."/>
            <person name="Franken C."/>
            <person name="Gibelin C."/>
            <person name="Gish J."/>
            <person name="Goldstein S."/>
            <person name="Gonzalez A.J."/>
            <person name="Green P.J."/>
            <person name="Hallab A."/>
            <person name="Hartog M."/>
            <person name="Hua A."/>
            <person name="Humphray S.J."/>
            <person name="Jeong D.H."/>
            <person name="Jing Y."/>
            <person name="Jocker A."/>
            <person name="Kenton S.M."/>
            <person name="Kim D.J."/>
            <person name="Klee K."/>
            <person name="Lai H."/>
            <person name="Lang C."/>
            <person name="Lin S."/>
            <person name="Macmil S.L."/>
            <person name="Magdelenat G."/>
            <person name="Matthews L."/>
            <person name="McCorrison J."/>
            <person name="Monaghan E.L."/>
            <person name="Mun J.H."/>
            <person name="Najar F.Z."/>
            <person name="Nicholson C."/>
            <person name="Noirot C."/>
            <person name="O'Bleness M."/>
            <person name="Paule C.R."/>
            <person name="Poulain J."/>
            <person name="Prion F."/>
            <person name="Qin B."/>
            <person name="Qu C."/>
            <person name="Retzel E.F."/>
            <person name="Riddle C."/>
            <person name="Sallet E."/>
            <person name="Samain S."/>
            <person name="Samson N."/>
            <person name="Sanders I."/>
            <person name="Saurat O."/>
            <person name="Scarpelli C."/>
            <person name="Schiex T."/>
            <person name="Segurens B."/>
            <person name="Severin A.J."/>
            <person name="Sherrier D.J."/>
            <person name="Shi R."/>
            <person name="Sims S."/>
            <person name="Singer S.R."/>
            <person name="Sinharoy S."/>
            <person name="Sterck L."/>
            <person name="Viollet A."/>
            <person name="Wang B.B."/>
            <person name="Wang K."/>
            <person name="Wang M."/>
            <person name="Wang X."/>
            <person name="Warfsmann J."/>
            <person name="Weissenbach J."/>
            <person name="White D.D."/>
            <person name="White J.D."/>
            <person name="Wiley G.B."/>
            <person name="Wincker P."/>
            <person name="Xing Y."/>
            <person name="Yang L."/>
            <person name="Yao Z."/>
            <person name="Ying F."/>
            <person name="Zhai J."/>
            <person name="Zhou L."/>
            <person name="Zuber A."/>
            <person name="Denarie J."/>
            <person name="Dixon R.A."/>
            <person name="May G.D."/>
            <person name="Schwartz D.C."/>
            <person name="Rogers J."/>
            <person name="Quetier F."/>
            <person name="Town C.D."/>
            <person name="Roe B.A."/>
        </authorList>
    </citation>
    <scope>NUCLEOTIDE SEQUENCE [LARGE SCALE GENOMIC DNA]</scope>
    <source>
        <strain evidence="4">A17</strain>
        <strain evidence="5 6">cv. Jemalong A17</strain>
    </source>
</reference>
<evidence type="ECO:0000313" key="4">
    <source>
        <dbReference type="EMBL" id="KEH33217.1"/>
    </source>
</evidence>
<organism evidence="4 6">
    <name type="scientific">Medicago truncatula</name>
    <name type="common">Barrel medic</name>
    <name type="synonym">Medicago tribuloides</name>
    <dbReference type="NCBI Taxonomy" id="3880"/>
    <lineage>
        <taxon>Eukaryota</taxon>
        <taxon>Viridiplantae</taxon>
        <taxon>Streptophyta</taxon>
        <taxon>Embryophyta</taxon>
        <taxon>Tracheophyta</taxon>
        <taxon>Spermatophyta</taxon>
        <taxon>Magnoliopsida</taxon>
        <taxon>eudicotyledons</taxon>
        <taxon>Gunneridae</taxon>
        <taxon>Pentapetalae</taxon>
        <taxon>rosids</taxon>
        <taxon>fabids</taxon>
        <taxon>Fabales</taxon>
        <taxon>Fabaceae</taxon>
        <taxon>Papilionoideae</taxon>
        <taxon>50 kb inversion clade</taxon>
        <taxon>NPAAA clade</taxon>
        <taxon>Hologalegina</taxon>
        <taxon>IRL clade</taxon>
        <taxon>Trifolieae</taxon>
        <taxon>Medicago</taxon>
    </lineage>
</organism>
<evidence type="ECO:0000259" key="3">
    <source>
        <dbReference type="PROSITE" id="PS50014"/>
    </source>
</evidence>
<evidence type="ECO:0000256" key="2">
    <source>
        <dbReference type="PROSITE-ProRule" id="PRU00035"/>
    </source>
</evidence>
<sequence length="338" mass="39269">MENNFFYEVLHKNHKPKSATSLHSSHNNNKINDVLVSRSNKKTQQTHTKVHSEKRFLGYIMDRFKKQQCFVTLKRLMLNLDGKDFKDAMASKRFARCYSDDISGQALMEFETIKLKLEKGLYLTTDQFASDVRIIFCNANKLHQTSHKIQRIAMKLSELFEMKWKSLEERWAAERQNNKEENITEVCHISKGKENVTKACGSMSCSARNKRKFEFEEKKCPNSVEKKVKKQHVVDSILDAQSNLFGCNNGSLERKKQREAAKLMIQSIKRTAFIDDNLLSYNELENLCGHSLQDCNKLNPLKTFVGLVLKDDIMGVTDLNEEKFLNRDWEEGEIIILD</sequence>
<dbReference type="Proteomes" id="UP000002051">
    <property type="component" value="Chromosome 3"/>
</dbReference>
<dbReference type="PANTHER" id="PTHR46136:SF19">
    <property type="entry name" value="TRANSCRIPTION FACTOR GTE12"/>
    <property type="match status" value="1"/>
</dbReference>
<evidence type="ECO:0000313" key="6">
    <source>
        <dbReference type="Proteomes" id="UP000002051"/>
    </source>
</evidence>
<proteinExistence type="predicted"/>
<accession>A0A072UU92</accession>
<dbReference type="InterPro" id="IPR052442">
    <property type="entry name" value="Env_Response_Regulator"/>
</dbReference>
<protein>
    <recommendedName>
        <fullName evidence="3">Bromo domain-containing protein</fullName>
    </recommendedName>
</protein>
<reference evidence="4 6" key="2">
    <citation type="journal article" date="2014" name="BMC Genomics">
        <title>An improved genome release (version Mt4.0) for the model legume Medicago truncatula.</title>
        <authorList>
            <person name="Tang H."/>
            <person name="Krishnakumar V."/>
            <person name="Bidwell S."/>
            <person name="Rosen B."/>
            <person name="Chan A."/>
            <person name="Zhou S."/>
            <person name="Gentzbittel L."/>
            <person name="Childs K.L."/>
            <person name="Yandell M."/>
            <person name="Gundlach H."/>
            <person name="Mayer K.F."/>
            <person name="Schwartz D.C."/>
            <person name="Town C.D."/>
        </authorList>
    </citation>
    <scope>GENOME REANNOTATION</scope>
    <source>
        <strain evidence="4">A17</strain>
        <strain evidence="5 6">cv. Jemalong A17</strain>
    </source>
</reference>
<reference evidence="5" key="3">
    <citation type="submission" date="2015-04" db="UniProtKB">
        <authorList>
            <consortium name="EnsemblPlants"/>
        </authorList>
    </citation>
    <scope>IDENTIFICATION</scope>
    <source>
        <strain evidence="5">cv. Jemalong A17</strain>
    </source>
</reference>
<keyword evidence="1 2" id="KW-0103">Bromodomain</keyword>
<dbReference type="EMBL" id="CM001219">
    <property type="protein sequence ID" value="KEH33217.1"/>
    <property type="molecule type" value="Genomic_DNA"/>
</dbReference>
<dbReference type="eggNOG" id="KOG1474">
    <property type="taxonomic scope" value="Eukaryota"/>
</dbReference>
<dbReference type="InterPro" id="IPR001487">
    <property type="entry name" value="Bromodomain"/>
</dbReference>
<keyword evidence="6" id="KW-1185">Reference proteome</keyword>
<dbReference type="InterPro" id="IPR036427">
    <property type="entry name" value="Bromodomain-like_sf"/>
</dbReference>
<dbReference type="PROSITE" id="PS50014">
    <property type="entry name" value="BROMODOMAIN_2"/>
    <property type="match status" value="1"/>
</dbReference>
<feature type="domain" description="Bromo" evidence="3">
    <location>
        <begin position="108"/>
        <end position="150"/>
    </location>
</feature>
<dbReference type="Gene3D" id="1.20.920.10">
    <property type="entry name" value="Bromodomain-like"/>
    <property type="match status" value="1"/>
</dbReference>
<dbReference type="SMART" id="SM00297">
    <property type="entry name" value="BROMO"/>
    <property type="match status" value="1"/>
</dbReference>
<dbReference type="EnsemblPlants" id="KEH33217">
    <property type="protein sequence ID" value="KEH33217"/>
    <property type="gene ID" value="MTR_3g028570"/>
</dbReference>
<dbReference type="PaxDb" id="3880-AES88974"/>
<evidence type="ECO:0000256" key="1">
    <source>
        <dbReference type="ARBA" id="ARBA00023117"/>
    </source>
</evidence>
<name>A0A072UU92_MEDTR</name>